<dbReference type="InterPro" id="IPR003607">
    <property type="entry name" value="HD/PDEase_dom"/>
</dbReference>
<dbReference type="NCBIfam" id="NF003009">
    <property type="entry name" value="PRK03826.1"/>
    <property type="match status" value="1"/>
</dbReference>
<accession>A0A4R4EB01</accession>
<reference evidence="3 4" key="1">
    <citation type="submission" date="2019-03" db="EMBL/GenBank/DDBJ databases">
        <authorList>
            <person name="Kim M.K.M."/>
        </authorList>
    </citation>
    <scope>NUCLEOTIDE SEQUENCE [LARGE SCALE GENOMIC DNA]</scope>
    <source>
        <strain evidence="3 4">18JY21-1</strain>
    </source>
</reference>
<dbReference type="OrthoDB" id="9812744at2"/>
<comment type="caution">
    <text evidence="3">The sequence shown here is derived from an EMBL/GenBank/DDBJ whole genome shotgun (WGS) entry which is preliminary data.</text>
</comment>
<proteinExistence type="predicted"/>
<name>A0A4R4EB01_9BACL</name>
<dbReference type="Proteomes" id="UP000295418">
    <property type="component" value="Unassembled WGS sequence"/>
</dbReference>
<dbReference type="GO" id="GO:0005737">
    <property type="term" value="C:cytoplasm"/>
    <property type="evidence" value="ECO:0007669"/>
    <property type="project" value="TreeGrafter"/>
</dbReference>
<evidence type="ECO:0000313" key="3">
    <source>
        <dbReference type="EMBL" id="TCZ75301.1"/>
    </source>
</evidence>
<dbReference type="EMBL" id="SKFG01000021">
    <property type="protein sequence ID" value="TCZ75301.1"/>
    <property type="molecule type" value="Genomic_DNA"/>
</dbReference>
<sequence>MESDFFAYMYRLRYIKRWSLMRNTMNENVAEHSYHVALLTHMLCAIAVNIFGQSIDGDKAVSMALFHDATESFTGDIPTPVKHHNPEMLRSFREIEHIAANKLQQMVPDPLKAIYEPLLLHQNADPVLWKYVKAADLLDAYLKCSSELSAGNHEFGTAKMQSEEALRKLHMPEVDYFLAHLAPSVEKTLDELSV</sequence>
<dbReference type="PANTHER" id="PTHR11845">
    <property type="entry name" value="5'-DEOXYNUCLEOTIDASE HDDC2"/>
    <property type="match status" value="1"/>
</dbReference>
<dbReference type="GO" id="GO:0002953">
    <property type="term" value="F:5'-deoxynucleotidase activity"/>
    <property type="evidence" value="ECO:0007669"/>
    <property type="project" value="UniProtKB-EC"/>
</dbReference>
<organism evidence="3 4">
    <name type="scientific">Paenibacillus albiflavus</name>
    <dbReference type="NCBI Taxonomy" id="2545760"/>
    <lineage>
        <taxon>Bacteria</taxon>
        <taxon>Bacillati</taxon>
        <taxon>Bacillota</taxon>
        <taxon>Bacilli</taxon>
        <taxon>Bacillales</taxon>
        <taxon>Paenibacillaceae</taxon>
        <taxon>Paenibacillus</taxon>
    </lineage>
</organism>
<dbReference type="Gene3D" id="1.10.3210.10">
    <property type="entry name" value="Hypothetical protein af1432"/>
    <property type="match status" value="1"/>
</dbReference>
<dbReference type="EC" id="3.1.3.89" evidence="3"/>
<dbReference type="SUPFAM" id="SSF109604">
    <property type="entry name" value="HD-domain/PDEase-like"/>
    <property type="match status" value="1"/>
</dbReference>
<feature type="domain" description="HD/PDEase" evidence="2">
    <location>
        <begin position="25"/>
        <end position="150"/>
    </location>
</feature>
<evidence type="ECO:0000259" key="2">
    <source>
        <dbReference type="SMART" id="SM00471"/>
    </source>
</evidence>
<dbReference type="AlphaFoldDB" id="A0A4R4EB01"/>
<protein>
    <submittedName>
        <fullName evidence="3">5'-deoxynucleotidase</fullName>
        <ecNumber evidence="3">3.1.3.89</ecNumber>
    </submittedName>
</protein>
<evidence type="ECO:0000313" key="4">
    <source>
        <dbReference type="Proteomes" id="UP000295418"/>
    </source>
</evidence>
<dbReference type="InterPro" id="IPR039356">
    <property type="entry name" value="YfbR/HDDC2"/>
</dbReference>
<dbReference type="PANTHER" id="PTHR11845:SF13">
    <property type="entry name" value="5'-DEOXYNUCLEOTIDASE HDDC2"/>
    <property type="match status" value="1"/>
</dbReference>
<dbReference type="RefSeq" id="WP_132419469.1">
    <property type="nucleotide sequence ID" value="NZ_SKFG01000021.1"/>
</dbReference>
<dbReference type="Pfam" id="PF12917">
    <property type="entry name" value="YfbR-like"/>
    <property type="match status" value="1"/>
</dbReference>
<dbReference type="SMART" id="SM00471">
    <property type="entry name" value="HDc"/>
    <property type="match status" value="1"/>
</dbReference>
<gene>
    <name evidence="3" type="ORF">E0485_18100</name>
</gene>
<evidence type="ECO:0000256" key="1">
    <source>
        <dbReference type="ARBA" id="ARBA00022801"/>
    </source>
</evidence>
<keyword evidence="4" id="KW-1185">Reference proteome</keyword>
<keyword evidence="1 3" id="KW-0378">Hydrolase</keyword>